<comment type="subunit">
    <text evidence="6">The complex is composed of two ATP-binding proteins (ModC), two transmembrane proteins (ModB) and a solute-binding protein (ModA).</text>
</comment>
<evidence type="ECO:0000256" key="4">
    <source>
        <dbReference type="ARBA" id="ARBA00022729"/>
    </source>
</evidence>
<feature type="binding site" evidence="7">
    <location>
        <position position="32"/>
    </location>
    <ligand>
        <name>molybdate</name>
        <dbReference type="ChEBI" id="CHEBI:36264"/>
    </ligand>
</feature>
<feature type="binding site" evidence="7">
    <location>
        <position position="60"/>
    </location>
    <ligand>
        <name>molybdate</name>
        <dbReference type="ChEBI" id="CHEBI:36264"/>
    </ligand>
</feature>
<comment type="caution">
    <text evidence="9">The sequence shown here is derived from an EMBL/GenBank/DDBJ whole genome shotgun (WGS) entry which is preliminary data.</text>
</comment>
<dbReference type="NCBIfam" id="TIGR01256">
    <property type="entry name" value="modA"/>
    <property type="match status" value="1"/>
</dbReference>
<evidence type="ECO:0000313" key="10">
    <source>
        <dbReference type="Proteomes" id="UP000175669"/>
    </source>
</evidence>
<dbReference type="STRING" id="1524254.PHACT_14625"/>
<sequence length="251" mass="26693">MKSVKVTLLSIVVGLLSSVSAAQQMTIAAASSLRPTLDYLVAAYRMDNPAHNISIIYGASGRLTAQILNGAPFDLFMSADMEFPQRLADENAATTEPRVYGYGRIVLWSANVDASVLTLQDLGADRIGRIAIAQPAVAPYGQRAREAMQAAGVWDEVEDRLVFGENIAQVAQMAQSGAADVGIIALSLVMQPELAARGYTLIDAALHQPLAQGFVVTQRGVDNVVADAFARFLSTPAAHAVFRDNGFDVDA</sequence>
<evidence type="ECO:0000313" key="9">
    <source>
        <dbReference type="EMBL" id="OFE11092.1"/>
    </source>
</evidence>
<dbReference type="GO" id="GO:0015689">
    <property type="term" value="P:molybdate ion transport"/>
    <property type="evidence" value="ECO:0007669"/>
    <property type="project" value="InterPro"/>
</dbReference>
<dbReference type="AlphaFoldDB" id="A0A1E8CFG5"/>
<keyword evidence="4 8" id="KW-0732">Signal</keyword>
<evidence type="ECO:0000256" key="5">
    <source>
        <dbReference type="ARBA" id="ARBA00023245"/>
    </source>
</evidence>
<evidence type="ECO:0000256" key="3">
    <source>
        <dbReference type="ARBA" id="ARBA00022723"/>
    </source>
</evidence>
<dbReference type="PANTHER" id="PTHR30632:SF14">
    <property type="entry name" value="TUNGSTATE_MOLYBDATE_CHROMATE-BINDING PROTEIN MODA"/>
    <property type="match status" value="1"/>
</dbReference>
<feature type="signal peptide" evidence="8">
    <location>
        <begin position="1"/>
        <end position="21"/>
    </location>
</feature>
<evidence type="ECO:0000256" key="7">
    <source>
        <dbReference type="PIRSR" id="PIRSR004846-1"/>
    </source>
</evidence>
<name>A0A1E8CFG5_9GAMM</name>
<keyword evidence="10" id="KW-1185">Reference proteome</keyword>
<accession>A0A1E8CFG5</accession>
<dbReference type="EMBL" id="MASR01000003">
    <property type="protein sequence ID" value="OFE11092.1"/>
    <property type="molecule type" value="Genomic_DNA"/>
</dbReference>
<protein>
    <submittedName>
        <fullName evidence="9">Molybdate ABC transporter substrate-binding protein</fullName>
    </submittedName>
</protein>
<dbReference type="InterPro" id="IPR050682">
    <property type="entry name" value="ModA/WtpA"/>
</dbReference>
<evidence type="ECO:0000256" key="6">
    <source>
        <dbReference type="ARBA" id="ARBA00062515"/>
    </source>
</evidence>
<keyword evidence="5" id="KW-0826">Tungsten</keyword>
<evidence type="ECO:0000256" key="2">
    <source>
        <dbReference type="ARBA" id="ARBA00022505"/>
    </source>
</evidence>
<dbReference type="PIRSF" id="PIRSF004846">
    <property type="entry name" value="ModA"/>
    <property type="match status" value="1"/>
</dbReference>
<dbReference type="Proteomes" id="UP000175669">
    <property type="component" value="Unassembled WGS sequence"/>
</dbReference>
<proteinExistence type="inferred from homology"/>
<keyword evidence="3 7" id="KW-0479">Metal-binding</keyword>
<dbReference type="RefSeq" id="WP_070119027.1">
    <property type="nucleotide sequence ID" value="NZ_CAXATG010000006.1"/>
</dbReference>
<dbReference type="GO" id="GO:0046872">
    <property type="term" value="F:metal ion binding"/>
    <property type="evidence" value="ECO:0007669"/>
    <property type="project" value="UniProtKB-KW"/>
</dbReference>
<evidence type="ECO:0000256" key="1">
    <source>
        <dbReference type="ARBA" id="ARBA00009175"/>
    </source>
</evidence>
<feature type="binding site" evidence="7">
    <location>
        <position position="167"/>
    </location>
    <ligand>
        <name>molybdate</name>
        <dbReference type="ChEBI" id="CHEBI:36264"/>
    </ligand>
</feature>
<evidence type="ECO:0000256" key="8">
    <source>
        <dbReference type="SAM" id="SignalP"/>
    </source>
</evidence>
<feature type="chain" id="PRO_5009211916" evidence="8">
    <location>
        <begin position="22"/>
        <end position="251"/>
    </location>
</feature>
<reference evidence="10" key="1">
    <citation type="submission" date="2016-07" db="EMBL/GenBank/DDBJ databases">
        <authorList>
            <person name="Florea S."/>
            <person name="Webb J.S."/>
            <person name="Jaromczyk J."/>
            <person name="Schardl C.L."/>
        </authorList>
    </citation>
    <scope>NUCLEOTIDE SEQUENCE [LARGE SCALE GENOMIC DNA]</scope>
    <source>
        <strain evidence="10">KCTC 42131</strain>
    </source>
</reference>
<dbReference type="Gene3D" id="3.40.190.10">
    <property type="entry name" value="Periplasmic binding protein-like II"/>
    <property type="match status" value="2"/>
</dbReference>
<dbReference type="InterPro" id="IPR005950">
    <property type="entry name" value="ModA"/>
</dbReference>
<organism evidence="9 10">
    <name type="scientific">Pseudohongiella acticola</name>
    <dbReference type="NCBI Taxonomy" id="1524254"/>
    <lineage>
        <taxon>Bacteria</taxon>
        <taxon>Pseudomonadati</taxon>
        <taxon>Pseudomonadota</taxon>
        <taxon>Gammaproteobacteria</taxon>
        <taxon>Pseudomonadales</taxon>
        <taxon>Pseudohongiellaceae</taxon>
        <taxon>Pseudohongiella</taxon>
    </lineage>
</organism>
<dbReference type="GO" id="GO:0030973">
    <property type="term" value="F:molybdate ion binding"/>
    <property type="evidence" value="ECO:0007669"/>
    <property type="project" value="InterPro"/>
</dbReference>
<keyword evidence="2 7" id="KW-0500">Molybdenum</keyword>
<dbReference type="Pfam" id="PF13531">
    <property type="entry name" value="SBP_bac_11"/>
    <property type="match status" value="1"/>
</dbReference>
<dbReference type="CDD" id="cd13539">
    <property type="entry name" value="PBP2_AvModA"/>
    <property type="match status" value="1"/>
</dbReference>
<dbReference type="InterPro" id="IPR044084">
    <property type="entry name" value="AvModA-like_subst-bd"/>
</dbReference>
<dbReference type="FunFam" id="3.40.190.10:FF:000035">
    <property type="entry name" value="Molybdate ABC transporter substrate-binding protein"/>
    <property type="match status" value="1"/>
</dbReference>
<dbReference type="GO" id="GO:1901359">
    <property type="term" value="F:tungstate binding"/>
    <property type="evidence" value="ECO:0007669"/>
    <property type="project" value="UniProtKB-ARBA"/>
</dbReference>
<comment type="similarity">
    <text evidence="1">Belongs to the bacterial solute-binding protein ModA family.</text>
</comment>
<gene>
    <name evidence="9" type="ORF">PHACT_14625</name>
</gene>
<dbReference type="OrthoDB" id="9785015at2"/>
<dbReference type="PANTHER" id="PTHR30632">
    <property type="entry name" value="MOLYBDATE-BINDING PERIPLASMIC PROTEIN"/>
    <property type="match status" value="1"/>
</dbReference>
<dbReference type="SUPFAM" id="SSF53850">
    <property type="entry name" value="Periplasmic binding protein-like II"/>
    <property type="match status" value="1"/>
</dbReference>